<dbReference type="GO" id="GO:0008017">
    <property type="term" value="F:microtubule binding"/>
    <property type="evidence" value="ECO:0007669"/>
    <property type="project" value="InterPro"/>
</dbReference>
<dbReference type="GO" id="GO:0030705">
    <property type="term" value="P:cytoskeleton-dependent intracellular transport"/>
    <property type="evidence" value="ECO:0007669"/>
    <property type="project" value="InterPro"/>
</dbReference>
<evidence type="ECO:0000256" key="6">
    <source>
        <dbReference type="ARBA" id="ARBA00023212"/>
    </source>
</evidence>
<organism evidence="10 11">
    <name type="scientific">Sus scrofa</name>
    <name type="common">Pig</name>
    <dbReference type="NCBI Taxonomy" id="9823"/>
    <lineage>
        <taxon>Eukaryota</taxon>
        <taxon>Metazoa</taxon>
        <taxon>Chordata</taxon>
        <taxon>Craniata</taxon>
        <taxon>Vertebrata</taxon>
        <taxon>Euteleostomi</taxon>
        <taxon>Mammalia</taxon>
        <taxon>Eutheria</taxon>
        <taxon>Laurasiatheria</taxon>
        <taxon>Artiodactyla</taxon>
        <taxon>Suina</taxon>
        <taxon>Suidae</taxon>
        <taxon>Sus</taxon>
    </lineage>
</organism>
<evidence type="ECO:0000256" key="1">
    <source>
        <dbReference type="ARBA" id="ARBA00004245"/>
    </source>
</evidence>
<feature type="coiled-coil region" evidence="7">
    <location>
        <begin position="494"/>
        <end position="597"/>
    </location>
</feature>
<reference evidence="10" key="2">
    <citation type="submission" date="2025-08" db="UniProtKB">
        <authorList>
            <consortium name="Ensembl"/>
        </authorList>
    </citation>
    <scope>IDENTIFICATION</scope>
</reference>
<evidence type="ECO:0000256" key="7">
    <source>
        <dbReference type="SAM" id="Coils"/>
    </source>
</evidence>
<dbReference type="Pfam" id="PF19047">
    <property type="entry name" value="HOOK_N"/>
    <property type="match status" value="1"/>
</dbReference>
<evidence type="ECO:0000256" key="8">
    <source>
        <dbReference type="SAM" id="MobiDB-lite"/>
    </source>
</evidence>
<name>A0A4X1U2R9_PIG</name>
<dbReference type="Gene3D" id="1.10.418.10">
    <property type="entry name" value="Calponin-like domain"/>
    <property type="match status" value="1"/>
</dbReference>
<evidence type="ECO:0000256" key="5">
    <source>
        <dbReference type="ARBA" id="ARBA00023054"/>
    </source>
</evidence>
<dbReference type="PANTHER" id="PTHR18947:SF37">
    <property type="entry name" value="PROTEIN HOOK HOMOLOG 2"/>
    <property type="match status" value="1"/>
</dbReference>
<dbReference type="InterPro" id="IPR036872">
    <property type="entry name" value="CH_dom_sf"/>
</dbReference>
<evidence type="ECO:0000256" key="4">
    <source>
        <dbReference type="ARBA" id="ARBA00022701"/>
    </source>
</evidence>
<evidence type="ECO:0000259" key="9">
    <source>
        <dbReference type="PROSITE" id="PS50021"/>
    </source>
</evidence>
<dbReference type="SUPFAM" id="SSF116907">
    <property type="entry name" value="Hook domain"/>
    <property type="match status" value="1"/>
</dbReference>
<dbReference type="AlphaFoldDB" id="A0A4X1U2R9"/>
<evidence type="ECO:0000313" key="11">
    <source>
        <dbReference type="Proteomes" id="UP000314985"/>
    </source>
</evidence>
<keyword evidence="5 7" id="KW-0175">Coiled coil</keyword>
<proteinExistence type="inferred from homology"/>
<protein>
    <recommendedName>
        <fullName evidence="9">Calponin-homology (CH) domain-containing protein</fullName>
    </recommendedName>
</protein>
<feature type="coiled-coil region" evidence="7">
    <location>
        <begin position="180"/>
        <end position="427"/>
    </location>
</feature>
<dbReference type="GO" id="GO:0031122">
    <property type="term" value="P:cytoplasmic microtubule organization"/>
    <property type="evidence" value="ECO:0007669"/>
    <property type="project" value="InterPro"/>
</dbReference>
<dbReference type="GO" id="GO:0010256">
    <property type="term" value="P:endomembrane system organization"/>
    <property type="evidence" value="ECO:0007669"/>
    <property type="project" value="UniProtKB-ARBA"/>
</dbReference>
<evidence type="ECO:0000256" key="2">
    <source>
        <dbReference type="ARBA" id="ARBA00006946"/>
    </source>
</evidence>
<evidence type="ECO:0000313" key="10">
    <source>
        <dbReference type="Ensembl" id="ENSSSCP00070022119.1"/>
    </source>
</evidence>
<evidence type="ECO:0000256" key="3">
    <source>
        <dbReference type="ARBA" id="ARBA00022490"/>
    </source>
</evidence>
<dbReference type="FunFam" id="1.10.418.10:FF:000024">
    <property type="entry name" value="Hook homolog 3 (Drosophila)"/>
    <property type="match status" value="1"/>
</dbReference>
<dbReference type="PROSITE" id="PS50021">
    <property type="entry name" value="CH"/>
    <property type="match status" value="1"/>
</dbReference>
<keyword evidence="6" id="KW-0206">Cytoskeleton</keyword>
<comment type="similarity">
    <text evidence="2">Belongs to the hook family.</text>
</comment>
<reference evidence="10 11" key="1">
    <citation type="submission" date="2017-08" db="EMBL/GenBank/DDBJ databases">
        <title>USMARCv1.0.</title>
        <authorList>
            <person name="Hannum G.I."/>
            <person name="Koren S."/>
            <person name="Schroeder S.G."/>
            <person name="Chin S.C."/>
            <person name="Nonneman D.J."/>
            <person name="Becker S.A."/>
            <person name="Rosen B.D."/>
            <person name="Bickhart D.M."/>
            <person name="Putnam N.H."/>
            <person name="Green R.E."/>
            <person name="Tuggle C.K."/>
            <person name="Liu H."/>
            <person name="Rohrer G.A."/>
            <person name="Warr A."/>
            <person name="Hall R."/>
            <person name="Kim K."/>
            <person name="Hume D.A."/>
            <person name="Talbot R."/>
            <person name="Chow W."/>
            <person name="Howe K."/>
            <person name="Schwartz A.S."/>
            <person name="Watson M."/>
            <person name="Archibald A.L."/>
            <person name="Phillippy A.M."/>
            <person name="Smith T.P.L."/>
        </authorList>
    </citation>
    <scope>NUCLEOTIDE SEQUENCE [LARGE SCALE GENOMIC DNA]</scope>
</reference>
<dbReference type="Ensembl" id="ENSSSCT00070026613.1">
    <property type="protein sequence ID" value="ENSSSCP00070022119.1"/>
    <property type="gene ID" value="ENSSSCG00070011072.1"/>
</dbReference>
<comment type="subcellular location">
    <subcellularLocation>
        <location evidence="1">Cytoplasm</location>
        <location evidence="1">Cytoskeleton</location>
    </subcellularLocation>
</comment>
<dbReference type="InterPro" id="IPR008636">
    <property type="entry name" value="Hook_C"/>
</dbReference>
<dbReference type="PANTHER" id="PTHR18947">
    <property type="entry name" value="HOOK PROTEINS"/>
    <property type="match status" value="1"/>
</dbReference>
<dbReference type="InterPro" id="IPR043936">
    <property type="entry name" value="HOOK_N"/>
</dbReference>
<accession>A0A4X1U2R9</accession>
<keyword evidence="3" id="KW-0963">Cytoplasm</keyword>
<keyword evidence="4" id="KW-0493">Microtubule</keyword>
<feature type="region of interest" description="Disordered" evidence="8">
    <location>
        <begin position="686"/>
        <end position="708"/>
    </location>
</feature>
<dbReference type="GO" id="GO:0005874">
    <property type="term" value="C:microtubule"/>
    <property type="evidence" value="ECO:0007669"/>
    <property type="project" value="UniProtKB-KW"/>
</dbReference>
<dbReference type="Pfam" id="PF05622">
    <property type="entry name" value="HOOK"/>
    <property type="match status" value="1"/>
</dbReference>
<feature type="domain" description="Calponin-homology (CH)" evidence="9">
    <location>
        <begin position="6"/>
        <end position="122"/>
    </location>
</feature>
<sequence length="708" mass="81737">MSVDKAELCGSLLTWLQMFHVPPPCTSPQDLSSGLAVAHVLNQIDPSWFNEAWLQGISDDPSPNCRLKVTNLKTILQSLVEYSQDVLGHPILEQHLPDVSLIGEFSDPEELGKLLQLVLGCAISCEKKQEHIQRIMTLEESVQHVVMEAIQEVGGGIQSSCLFPTSFLHSSHQSRRYYFLSEEADEGDDLRQRCLDLERQLVLLSEEKQSLAQENAVLRERVGQPEGEGTTGLTTKKLLLLQSQLEQLQEENFRLENGREDERLRCAELEREVMELQQRNQALTSLAQEAQALKDEMDELRQSSERAGQLEATLSSCRRRLGELRELRRQVRQLEERNAGHAERTRQLEDELRRAGSLRAQLEAQRRQVQELQGQWQEEAMKAEKWLFECRNLEEKYDLVTKEKERLLAERDSLREANEELRCAQMQPRGLSQAGELEAHPGHLGEGWLGAFLGLVETLLRLQLENKRLCQQEAADRERQEELQRHLEEANGGRRLNQQQLSELRAQVEDLQKALQEQGGKTEDVSSTLLKRKLEEHLQKLHEAELELQRKREYIEELEPPADSNTARRIEELQHSLQKKDADLRAMEDRYRRYVDRAVMQTLEPKQRPPGGAPPELHSLRTQLRERDVRIRHLEMDFEKSRSQREQEEKLLISAWYNMGMALQQRAGEERAPAHAQSFLAQQRLATNARRGPLGRLTSLNMRPTDKH</sequence>
<dbReference type="InterPro" id="IPR001715">
    <property type="entry name" value="CH_dom"/>
</dbReference>
<dbReference type="Proteomes" id="UP000314985">
    <property type="component" value="Chromosome 2"/>
</dbReference>